<dbReference type="PRINTS" id="PR00081">
    <property type="entry name" value="GDHRDH"/>
</dbReference>
<evidence type="ECO:0000256" key="3">
    <source>
        <dbReference type="RuleBase" id="RU000363"/>
    </source>
</evidence>
<dbReference type="InterPro" id="IPR002347">
    <property type="entry name" value="SDR_fam"/>
</dbReference>
<dbReference type="GeneID" id="64061414"/>
<dbReference type="RefSeq" id="WP_016474103.1">
    <property type="nucleotide sequence ID" value="NZ_KE150480.1"/>
</dbReference>
<proteinExistence type="inferred from homology"/>
<dbReference type="InterPro" id="IPR036291">
    <property type="entry name" value="NAD(P)-bd_dom_sf"/>
</dbReference>
<evidence type="ECO:0000256" key="2">
    <source>
        <dbReference type="ARBA" id="ARBA00023002"/>
    </source>
</evidence>
<dbReference type="InterPro" id="IPR020904">
    <property type="entry name" value="Sc_DH/Rdtase_CS"/>
</dbReference>
<dbReference type="Proteomes" id="UP000014400">
    <property type="component" value="Unassembled WGS sequence"/>
</dbReference>
<dbReference type="EMBL" id="ATCF01000012">
    <property type="protein sequence ID" value="EPD99958.1"/>
    <property type="molecule type" value="Genomic_DNA"/>
</dbReference>
<dbReference type="SUPFAM" id="SSF51735">
    <property type="entry name" value="NAD(P)-binding Rossmann-fold domains"/>
    <property type="match status" value="1"/>
</dbReference>
<organism evidence="4 5">
    <name type="scientific">Sutterella wadsworthensis HGA0223</name>
    <dbReference type="NCBI Taxonomy" id="1203554"/>
    <lineage>
        <taxon>Bacteria</taxon>
        <taxon>Pseudomonadati</taxon>
        <taxon>Pseudomonadota</taxon>
        <taxon>Betaproteobacteria</taxon>
        <taxon>Burkholderiales</taxon>
        <taxon>Sutterellaceae</taxon>
        <taxon>Sutterella</taxon>
    </lineage>
</organism>
<dbReference type="AlphaFoldDB" id="S3BF61"/>
<comment type="caution">
    <text evidence="4">The sequence shown here is derived from an EMBL/GenBank/DDBJ whole genome shotgun (WGS) entry which is preliminary data.</text>
</comment>
<keyword evidence="5" id="KW-1185">Reference proteome</keyword>
<keyword evidence="2" id="KW-0560">Oxidoreductase</keyword>
<gene>
    <name evidence="4" type="ORF">HMPREF1476_00764</name>
</gene>
<sequence>MAQKERVAPVAVITGASSGLGAVFARIAAREGYRPVLVARRQQRLEALAAEIETASGLKPWVLALDLTESAELSRLMDFLETRSVTPEIFINNAGFGDFGPMVDADEERISRMLRLNIAALTGLSIEAARAMKRLGRGRILNVASTAAFQACPGFGVYAATKAYVVSFTESLSEELRGTGVSATAFCPGPTATEFGEAAGLDESAFGRISLDKWERSAAACAEAGWAAMQAGRTVKIDGCWNTVLAVSAQILPRLWVRRIAGVIFRNVPRK</sequence>
<dbReference type="PROSITE" id="PS00061">
    <property type="entry name" value="ADH_SHORT"/>
    <property type="match status" value="1"/>
</dbReference>
<name>S3BF61_9BURK</name>
<dbReference type="PANTHER" id="PTHR42901:SF1">
    <property type="entry name" value="ALCOHOL DEHYDROGENASE"/>
    <property type="match status" value="1"/>
</dbReference>
<evidence type="ECO:0000313" key="5">
    <source>
        <dbReference type="Proteomes" id="UP000014400"/>
    </source>
</evidence>
<dbReference type="Pfam" id="PF00106">
    <property type="entry name" value="adh_short"/>
    <property type="match status" value="1"/>
</dbReference>
<dbReference type="CDD" id="cd05233">
    <property type="entry name" value="SDR_c"/>
    <property type="match status" value="1"/>
</dbReference>
<accession>S3BF61</accession>
<dbReference type="PATRIC" id="fig|1203554.3.peg.762"/>
<dbReference type="eggNOG" id="COG0300">
    <property type="taxonomic scope" value="Bacteria"/>
</dbReference>
<dbReference type="Gene3D" id="3.40.50.720">
    <property type="entry name" value="NAD(P)-binding Rossmann-like Domain"/>
    <property type="match status" value="1"/>
</dbReference>
<evidence type="ECO:0000313" key="4">
    <source>
        <dbReference type="EMBL" id="EPD99958.1"/>
    </source>
</evidence>
<reference evidence="4 5" key="1">
    <citation type="submission" date="2013-04" db="EMBL/GenBank/DDBJ databases">
        <title>The Genome Sequence of Sutterella wadsworthensis HGA0223.</title>
        <authorList>
            <consortium name="The Broad Institute Genomics Platform"/>
            <person name="Earl A."/>
            <person name="Ward D."/>
            <person name="Feldgarden M."/>
            <person name="Gevers D."/>
            <person name="Schmidt T.M."/>
            <person name="Dover J."/>
            <person name="Dai D."/>
            <person name="Walker B."/>
            <person name="Young S."/>
            <person name="Zeng Q."/>
            <person name="Gargeya S."/>
            <person name="Fitzgerald M."/>
            <person name="Haas B."/>
            <person name="Abouelleil A."/>
            <person name="Allen A.W."/>
            <person name="Alvarado L."/>
            <person name="Arachchi H.M."/>
            <person name="Berlin A.M."/>
            <person name="Chapman S.B."/>
            <person name="Gainer-Dewar J."/>
            <person name="Goldberg J."/>
            <person name="Griggs A."/>
            <person name="Gujja S."/>
            <person name="Hansen M."/>
            <person name="Howarth C."/>
            <person name="Imamovic A."/>
            <person name="Ireland A."/>
            <person name="Larimer J."/>
            <person name="McCowan C."/>
            <person name="Murphy C."/>
            <person name="Pearson M."/>
            <person name="Poon T.W."/>
            <person name="Priest M."/>
            <person name="Roberts A."/>
            <person name="Saif S."/>
            <person name="Shea T."/>
            <person name="Sisk P."/>
            <person name="Sykes S."/>
            <person name="Wortman J."/>
            <person name="Nusbaum C."/>
            <person name="Birren B."/>
        </authorList>
    </citation>
    <scope>NUCLEOTIDE SEQUENCE [LARGE SCALE GENOMIC DNA]</scope>
    <source>
        <strain evidence="4 5">HGA0223</strain>
    </source>
</reference>
<dbReference type="HOGENOM" id="CLU_010194_2_1_4"/>
<dbReference type="PANTHER" id="PTHR42901">
    <property type="entry name" value="ALCOHOL DEHYDROGENASE"/>
    <property type="match status" value="1"/>
</dbReference>
<evidence type="ECO:0000256" key="1">
    <source>
        <dbReference type="ARBA" id="ARBA00006484"/>
    </source>
</evidence>
<dbReference type="PRINTS" id="PR00080">
    <property type="entry name" value="SDRFAMILY"/>
</dbReference>
<dbReference type="STRING" id="1203554.HMPREF1476_00764"/>
<protein>
    <recommendedName>
        <fullName evidence="6">SDR family oxidoreductase</fullName>
    </recommendedName>
</protein>
<dbReference type="GO" id="GO:0016491">
    <property type="term" value="F:oxidoreductase activity"/>
    <property type="evidence" value="ECO:0007669"/>
    <property type="project" value="UniProtKB-KW"/>
</dbReference>
<evidence type="ECO:0008006" key="6">
    <source>
        <dbReference type="Google" id="ProtNLM"/>
    </source>
</evidence>
<comment type="similarity">
    <text evidence="1 3">Belongs to the short-chain dehydrogenases/reductases (SDR) family.</text>
</comment>